<evidence type="ECO:0000313" key="6">
    <source>
        <dbReference type="Proteomes" id="UP001185984"/>
    </source>
</evidence>
<dbReference type="EMBL" id="JAPTHD010000001">
    <property type="protein sequence ID" value="MDV5822920.1"/>
    <property type="molecule type" value="Genomic_DNA"/>
</dbReference>
<proteinExistence type="predicted"/>
<dbReference type="Gene3D" id="3.30.70.2330">
    <property type="match status" value="1"/>
</dbReference>
<feature type="region of interest" description="Disordered" evidence="3">
    <location>
        <begin position="97"/>
        <end position="140"/>
    </location>
</feature>
<dbReference type="InterPro" id="IPR014905">
    <property type="entry name" value="HIRAN"/>
</dbReference>
<accession>A0ABU3ZTS9</accession>
<keyword evidence="6" id="KW-1185">Reference proteome</keyword>
<feature type="domain" description="HIRAN" evidence="4">
    <location>
        <begin position="29"/>
        <end position="78"/>
    </location>
</feature>
<protein>
    <submittedName>
        <fullName evidence="5">HIRAN domain-containing protein</fullName>
    </submittedName>
</protein>
<evidence type="ECO:0000256" key="1">
    <source>
        <dbReference type="ARBA" id="ARBA00022723"/>
    </source>
</evidence>
<comment type="caution">
    <text evidence="5">The sequence shown here is derived from an EMBL/GenBank/DDBJ whole genome shotgun (WGS) entry which is preliminary data.</text>
</comment>
<keyword evidence="2" id="KW-0378">Hydrolase</keyword>
<gene>
    <name evidence="5" type="ORF">O0R41_04830</name>
</gene>
<reference evidence="6" key="1">
    <citation type="journal article" date="2022" name="J Environ Chem Eng">
        <title>Biodegradation of petroleum oil using a constructed nonpathogenic and heavy metal-tolerant bacterial consortium isolated from marine sponges.</title>
        <authorList>
            <person name="Dechsakulwatana C."/>
            <person name="Rungsihiranrut A."/>
            <person name="Muangchinda C."/>
            <person name="Ningthoujam R."/>
            <person name="Klankeo P."/>
            <person name="Pinyakong O."/>
        </authorList>
    </citation>
    <scope>NUCLEOTIDE SEQUENCE [LARGE SCALE GENOMIC DNA]</scope>
    <source>
        <strain evidence="6">MO2-4</strain>
    </source>
</reference>
<dbReference type="Proteomes" id="UP001185984">
    <property type="component" value="Unassembled WGS sequence"/>
</dbReference>
<dbReference type="Pfam" id="PF08797">
    <property type="entry name" value="HIRAN"/>
    <property type="match status" value="1"/>
</dbReference>
<keyword evidence="1" id="KW-0479">Metal-binding</keyword>
<dbReference type="RefSeq" id="WP_317515991.1">
    <property type="nucleotide sequence ID" value="NZ_JAPTHD010000001.1"/>
</dbReference>
<sequence length="140" mass="15685">MPQLSLIIVGADHPNKDKSNRRSEILWSHPGEEVHLVPEPKNPVDPQAVAVFSARGVQIGYVRGVQCQLIRSYLSRGRISGAIFQCAHEEGAVIRLGLDGEPPQLPDNVSDQPVIPHQRRRTEEPPDHDGWYPDEIYPDE</sequence>
<name>A0ABU3ZTS9_9SPHN</name>
<feature type="compositionally biased region" description="Basic and acidic residues" evidence="3">
    <location>
        <begin position="121"/>
        <end position="131"/>
    </location>
</feature>
<organism evidence="5 6">
    <name type="scientific">Sphingobium naphthae</name>
    <dbReference type="NCBI Taxonomy" id="1886786"/>
    <lineage>
        <taxon>Bacteria</taxon>
        <taxon>Pseudomonadati</taxon>
        <taxon>Pseudomonadota</taxon>
        <taxon>Alphaproteobacteria</taxon>
        <taxon>Sphingomonadales</taxon>
        <taxon>Sphingomonadaceae</taxon>
        <taxon>Sphingobium</taxon>
    </lineage>
</organism>
<evidence type="ECO:0000256" key="2">
    <source>
        <dbReference type="ARBA" id="ARBA00022801"/>
    </source>
</evidence>
<evidence type="ECO:0000259" key="4">
    <source>
        <dbReference type="Pfam" id="PF08797"/>
    </source>
</evidence>
<evidence type="ECO:0000313" key="5">
    <source>
        <dbReference type="EMBL" id="MDV5822920.1"/>
    </source>
</evidence>
<evidence type="ECO:0000256" key="3">
    <source>
        <dbReference type="SAM" id="MobiDB-lite"/>
    </source>
</evidence>